<dbReference type="EMBL" id="NHTK01001283">
    <property type="protein sequence ID" value="PPR00959.1"/>
    <property type="molecule type" value="Genomic_DNA"/>
</dbReference>
<feature type="compositionally biased region" description="Low complexity" evidence="1">
    <location>
        <begin position="1"/>
        <end position="17"/>
    </location>
</feature>
<dbReference type="Proteomes" id="UP000284842">
    <property type="component" value="Unassembled WGS sequence"/>
</dbReference>
<dbReference type="OrthoDB" id="3045496at2759"/>
<dbReference type="InParanoid" id="A0A409YD59"/>
<reference evidence="2 3" key="1">
    <citation type="journal article" date="2018" name="Evol. Lett.">
        <title>Horizontal gene cluster transfer increased hallucinogenic mushroom diversity.</title>
        <authorList>
            <person name="Reynolds H.T."/>
            <person name="Vijayakumar V."/>
            <person name="Gluck-Thaler E."/>
            <person name="Korotkin H.B."/>
            <person name="Matheny P.B."/>
            <person name="Slot J.C."/>
        </authorList>
    </citation>
    <scope>NUCLEOTIDE SEQUENCE [LARGE SCALE GENOMIC DNA]</scope>
    <source>
        <strain evidence="2 3">2629</strain>
    </source>
</reference>
<dbReference type="AlphaFoldDB" id="A0A409YD59"/>
<gene>
    <name evidence="2" type="ORF">CVT24_000266</name>
</gene>
<organism evidence="2 3">
    <name type="scientific">Panaeolus cyanescens</name>
    <dbReference type="NCBI Taxonomy" id="181874"/>
    <lineage>
        <taxon>Eukaryota</taxon>
        <taxon>Fungi</taxon>
        <taxon>Dikarya</taxon>
        <taxon>Basidiomycota</taxon>
        <taxon>Agaricomycotina</taxon>
        <taxon>Agaricomycetes</taxon>
        <taxon>Agaricomycetidae</taxon>
        <taxon>Agaricales</taxon>
        <taxon>Agaricineae</taxon>
        <taxon>Galeropsidaceae</taxon>
        <taxon>Panaeolus</taxon>
    </lineage>
</organism>
<evidence type="ECO:0000256" key="1">
    <source>
        <dbReference type="SAM" id="MobiDB-lite"/>
    </source>
</evidence>
<feature type="region of interest" description="Disordered" evidence="1">
    <location>
        <begin position="1"/>
        <end position="41"/>
    </location>
</feature>
<evidence type="ECO:0000313" key="3">
    <source>
        <dbReference type="Proteomes" id="UP000284842"/>
    </source>
</evidence>
<keyword evidence="3" id="KW-1185">Reference proteome</keyword>
<proteinExistence type="predicted"/>
<evidence type="ECO:0000313" key="2">
    <source>
        <dbReference type="EMBL" id="PPR00959.1"/>
    </source>
</evidence>
<comment type="caution">
    <text evidence="2">The sequence shown here is derived from an EMBL/GenBank/DDBJ whole genome shotgun (WGS) entry which is preliminary data.</text>
</comment>
<sequence>MVNVVPTKKATTVKKSTGGLPPNPNKNTPGSRYGPPPKPDNRELGIAYADKAPIEYVLYGKEDSSNRATKPVLGLLTVKYNSHQDSNMFYPSPKRFKNALKKQTPDQKACPLKISFSCGDWTKTVDEQSPYHAMDPVHYWDIFLDCIDRWASLEIWAPFVPRYHLQKKGVPEWKNSAPILRNVVLTGPKGFNIVETAQFLSPLWRNSPLDSFAIKQVSEVPYDSLAPLLFHYVPTQHLTQLRIDCKLSVIGCCLLLSSFPSLVNCTFGDVTGPAVDGPTVMFTCGELESLKLVVDYEDHRECRETYIWDLLDRLVAPKLRRFVVECDDRWQNTSFLAFLDRSQCVLEALEFLLVRIDPESFLQNLRRCFNLRVLMYKPDYTQTPTAISREVLTALDPEGEDLLADLELLALNEDALGGLLDGEFSRALRKNAYYDDLDKTYTLRLCWFEVTGDHEEHVQRKKDAMEFANWHNPMLQVWMSGNHLAKAWEEEVEACLRVRCVFAEKEIPPLVFIPETFI</sequence>
<accession>A0A409YD59</accession>
<name>A0A409YD59_9AGAR</name>
<protein>
    <submittedName>
        <fullName evidence="2">Uncharacterized protein</fullName>
    </submittedName>
</protein>